<dbReference type="InterPro" id="IPR011049">
    <property type="entry name" value="Serralysin-like_metalloprot_C"/>
</dbReference>
<comment type="caution">
    <text evidence="5">The sequence shown here is derived from an EMBL/GenBank/DDBJ whole genome shotgun (WGS) entry which is preliminary data.</text>
</comment>
<dbReference type="CDD" id="cd09821">
    <property type="entry name" value="An_peroxidase_bacterial_2"/>
    <property type="match status" value="1"/>
</dbReference>
<dbReference type="InterPro" id="IPR018247">
    <property type="entry name" value="EF_Hand_1_Ca_BS"/>
</dbReference>
<reference evidence="5 6" key="1">
    <citation type="submission" date="2019-06" db="EMBL/GenBank/DDBJ databases">
        <authorList>
            <person name="Li J."/>
        </authorList>
    </citation>
    <scope>NUCLEOTIDE SEQUENCE [LARGE SCALE GENOMIC DNA]</scope>
    <source>
        <strain evidence="5 6">CGMCC 1.8012</strain>
    </source>
</reference>
<dbReference type="PANTHER" id="PTHR11475:SF4">
    <property type="entry name" value="CHORION PEROXIDASE"/>
    <property type="match status" value="1"/>
</dbReference>
<sequence length="2113" mass="218673">MIMATSFHVNVHDLSFILKQIQVSELQASTPGMTTVEAIQAVYGVSAADAALMPVGLRTVDGSDNSLLPGTESNGAGDTPFPRLLDPVYSNEGDENPFFGISNTNYGNSGNVVDSDPRTISNLIVDQTPANVAAIYAALKAVGTTGVDANTAVAAITVAYQATLNAKGADAAVEAAETALSAETADHGAAVAAFNAAEVRVAHFTSAGPLAEVAAEAADAASDALTVLVADVEGGNDVTGSLATALAAAVTAKEAADAVTTALGGDAVPAAQALADAAQQLLEFLDTAAQSLPIDEAALVEAVEAFGAVLGSDGHAADSVDAIQAGLASAEDQADAAATVRDAAQADLAEAQADYNTAVQQAQTAGTPAQTADFLADTLEDYGLATSPEGGLIIDHVSPDVGLTAPFNSFMTIFGQFFDHGLDLVNKGGNGTVFIPLQADDPLIAGADQIFGTGDDLPASLRFMALTRATPVLDENGVEQHVNATTSFVDQNQTYTSHASHQVFLREQVRVEIDGVTKAYSTGHLLDASSETGSLDGAVGTWADVKAQALSVLGIRLEDMDVHRVPLLATDAYGNLITGPNGYAQMVMAPDATHSGPWLREGTAEGITTQGSIAAGPAFLVDIAHHAAPSSTTTADGDSITGDDNNAQTYDDEMLDLHIVSGDGRGNENIALQSIHSIFHSEHNRMVEENKHTILDSGDVSFINEWLLVPLAQGTDLTTVDPADLVWNGEHLFQAARFTTEMQYQHMVFEEFARRIQPGIDPFVFTNSADIDPSIMAEFAHAVYRFGHSMLTDTVDRLDAQLMPVNGDAEQMSLIEAFLNPEAFTGSGSSLDEAQAAFIRGLTSDVGSEIDEFIVPALRSNLLGLPLDLAALNIARARDTGVPSLNETRAQLYNDFGLPDLKPYASWTDFTQYLKNPFSIANFIAAYGNHASITSATTLADKREAATLLLFGDGTNSDGVTIRGVTYTNEDRLNFLNGRGGYGAGNDRGGLDNVDLWIGGLAEKVTEFGGMLGTTFGFIFEYQMEQLQNGDRFYYLSRTQGLNLLDALEANTFADIVMRNSALSGDYATHINANLFLTPDMILELDRAIAQRDYNGAGAGRDPVWDDPIIQSLDPKVIRVDSGVTDANGHQVGGELHFRGGEHVVLGGTEGDDYIKSDLGDDALWGDGGNDYLNGGAGADQVFGGNGDDIIEDTFGDNFLRGERGNDVVSSSRGINLLFGGEGRDALLVGQDAGEAFGGEGNDFILGGSGGDNLLGNEGNDWIEGGEGFDVISGDNSELFFNSTIIGHDVAWGQGNDQDYDLESGDDIALSGIGVQRFEGMFGFDWASAKYDVAGVNWDFNIPIFTSAPADILRDRFDLMEGMSGWIHNDTLLGDNRGGTVGDTDAAGSFDDHVLTAAGIDRINGLRNWFDGALETLGGPGATSFRDGNLIMGGAGSDRMMGRGGFDVIDGDAWLNVRIRIVVDGTVYSAESLNSSQAAAGPYAGRVYAMGADGRPDFSAPAFGGRSLTSLLLDRTINPGDMSIVREIVTAAPGTARDRAVFAGALDEYEIEGRGTQLPGSTLIQAARDMNGDGFISVRDLGGDGRAAFDDIDLIRNVEDLEFTDQVIAIDTPIGINVNLALDVDGAPAALPAIGATIGRVTAEGVPGTFTLAAGSSPLFGVAADGTLAVTGTLGLNQTHQLDLTFATSGVSRTERLQVLTGSNAANTIAGWAGDDLMYGLAGTDVLTGGTGDDVLFGQAGNDQLTGGTGRDILIGGRNNDQVQGGAGDDLILFAWGDGNDAVDGGDGTDRMRISGTAANETLTATWNGAALTALTGFTAITSVEQIHVDLAGSADRLVYAAGSAGVVVDLGAGTASGFASVANIASVQGGNGADVLTGNDQANTLNGGGGNDFFVARADDASDLYTGAAGFDTLDLSAYSGDLSVDISFATATILGTGTTAALSDRVQSVEALILGGGADIAFGSAGANHLWGGDGDDTLSGVNGNDTLEGDAGNDMLIGGAGLDVLVGGLGDDVFVFATPAHSTLAASDVIMDFGQAGSAGGDVIDIGDMAGLAFQFVGSGGFASGGTNQVRVFNNGTDTFVQIDTDTDVAAEAQIRILGIHDLAASDFIL</sequence>
<dbReference type="InterPro" id="IPR019791">
    <property type="entry name" value="Haem_peroxidase_animal"/>
</dbReference>
<evidence type="ECO:0000313" key="6">
    <source>
        <dbReference type="Proteomes" id="UP000304880"/>
    </source>
</evidence>
<dbReference type="GO" id="GO:0004601">
    <property type="term" value="F:peroxidase activity"/>
    <property type="evidence" value="ECO:0007669"/>
    <property type="project" value="UniProtKB-KW"/>
</dbReference>
<dbReference type="EMBL" id="VDDC01000055">
    <property type="protein sequence ID" value="TNH37698.1"/>
    <property type="molecule type" value="Genomic_DNA"/>
</dbReference>
<dbReference type="GO" id="GO:0020037">
    <property type="term" value="F:heme binding"/>
    <property type="evidence" value="ECO:0007669"/>
    <property type="project" value="InterPro"/>
</dbReference>
<dbReference type="InterPro" id="IPR037120">
    <property type="entry name" value="Haem_peroxidase_sf_animal"/>
</dbReference>
<dbReference type="InterPro" id="IPR001343">
    <property type="entry name" value="Hemolysn_Ca-bd"/>
</dbReference>
<dbReference type="GO" id="GO:0005576">
    <property type="term" value="C:extracellular region"/>
    <property type="evidence" value="ECO:0007669"/>
    <property type="project" value="UniProtKB-SubCell"/>
</dbReference>
<keyword evidence="5" id="KW-0575">Peroxidase</keyword>
<evidence type="ECO:0000256" key="2">
    <source>
        <dbReference type="ARBA" id="ARBA00022525"/>
    </source>
</evidence>
<dbReference type="PROSITE" id="PS50292">
    <property type="entry name" value="PEROXIDASE_3"/>
    <property type="match status" value="1"/>
</dbReference>
<dbReference type="Pfam" id="PF03098">
    <property type="entry name" value="An_peroxidase"/>
    <property type="match status" value="2"/>
</dbReference>
<accession>A0A5C4R1P2</accession>
<dbReference type="PROSITE" id="PS00330">
    <property type="entry name" value="HEMOLYSIN_CALCIUM"/>
    <property type="match status" value="6"/>
</dbReference>
<evidence type="ECO:0000313" key="5">
    <source>
        <dbReference type="EMBL" id="TNH37698.1"/>
    </source>
</evidence>
<evidence type="ECO:0000256" key="3">
    <source>
        <dbReference type="ARBA" id="ARBA00023180"/>
    </source>
</evidence>
<dbReference type="PANTHER" id="PTHR11475">
    <property type="entry name" value="OXIDASE/PEROXIDASE"/>
    <property type="match status" value="1"/>
</dbReference>
<dbReference type="Gene3D" id="1.10.640.10">
    <property type="entry name" value="Haem peroxidase domain superfamily, animal type"/>
    <property type="match status" value="1"/>
</dbReference>
<dbReference type="PROSITE" id="PS00018">
    <property type="entry name" value="EF_HAND_1"/>
    <property type="match status" value="1"/>
</dbReference>
<dbReference type="SUPFAM" id="SSF51120">
    <property type="entry name" value="beta-Roll"/>
    <property type="match status" value="3"/>
</dbReference>
<dbReference type="Gene3D" id="2.150.10.10">
    <property type="entry name" value="Serralysin-like metalloprotease, C-terminal"/>
    <property type="match status" value="5"/>
</dbReference>
<dbReference type="PRINTS" id="PR00313">
    <property type="entry name" value="CABNDNGRPT"/>
</dbReference>
<keyword evidence="2" id="KW-0964">Secreted</keyword>
<keyword evidence="3" id="KW-0325">Glycoprotein</keyword>
<comment type="subcellular location">
    <subcellularLocation>
        <location evidence="1">Secreted</location>
    </subcellularLocation>
</comment>
<evidence type="ECO:0000256" key="1">
    <source>
        <dbReference type="ARBA" id="ARBA00004613"/>
    </source>
</evidence>
<dbReference type="GO" id="GO:0006979">
    <property type="term" value="P:response to oxidative stress"/>
    <property type="evidence" value="ECO:0007669"/>
    <property type="project" value="InterPro"/>
</dbReference>
<keyword evidence="6" id="KW-1185">Reference proteome</keyword>
<keyword evidence="4" id="KW-0175">Coiled coil</keyword>
<gene>
    <name evidence="5" type="ORF">FHD67_18860</name>
</gene>
<evidence type="ECO:0000256" key="4">
    <source>
        <dbReference type="SAM" id="Coils"/>
    </source>
</evidence>
<protein>
    <submittedName>
        <fullName evidence="5">Heme peroxidase</fullName>
    </submittedName>
</protein>
<proteinExistence type="predicted"/>
<dbReference type="Proteomes" id="UP000304880">
    <property type="component" value="Unassembled WGS sequence"/>
</dbReference>
<dbReference type="InterPro" id="IPR018511">
    <property type="entry name" value="Hemolysin-typ_Ca-bd_CS"/>
</dbReference>
<keyword evidence="5" id="KW-0560">Oxidoreductase</keyword>
<name>A0A5C4R1P2_9RHOB</name>
<dbReference type="SUPFAM" id="SSF48113">
    <property type="entry name" value="Heme-dependent peroxidases"/>
    <property type="match status" value="1"/>
</dbReference>
<dbReference type="Pfam" id="PF00353">
    <property type="entry name" value="HemolysinCabind"/>
    <property type="match status" value="7"/>
</dbReference>
<dbReference type="InterPro" id="IPR010255">
    <property type="entry name" value="Haem_peroxidase_sf"/>
</dbReference>
<feature type="coiled-coil region" evidence="4">
    <location>
        <begin position="327"/>
        <end position="361"/>
    </location>
</feature>
<organism evidence="5 6">
    <name type="scientific">Paracoccus haeundaensis</name>
    <dbReference type="NCBI Taxonomy" id="225362"/>
    <lineage>
        <taxon>Bacteria</taxon>
        <taxon>Pseudomonadati</taxon>
        <taxon>Pseudomonadota</taxon>
        <taxon>Alphaproteobacteria</taxon>
        <taxon>Rhodobacterales</taxon>
        <taxon>Paracoccaceae</taxon>
        <taxon>Paracoccus</taxon>
    </lineage>
</organism>
<dbReference type="GO" id="GO:0005509">
    <property type="term" value="F:calcium ion binding"/>
    <property type="evidence" value="ECO:0007669"/>
    <property type="project" value="InterPro"/>
</dbReference>